<dbReference type="EMBL" id="ACUZ02000048">
    <property type="protein sequence ID" value="EFB30962.1"/>
    <property type="molecule type" value="Genomic_DNA"/>
</dbReference>
<dbReference type="Proteomes" id="UP000004079">
    <property type="component" value="Unassembled WGS sequence"/>
</dbReference>
<gene>
    <name evidence="1" type="ORF">HMPREF0971_02702</name>
</gene>
<accession>D1QUL7</accession>
<dbReference type="AlphaFoldDB" id="D1QUL7"/>
<reference evidence="1 2" key="1">
    <citation type="submission" date="2009-11" db="EMBL/GenBank/DDBJ databases">
        <authorList>
            <person name="Weinstock G."/>
            <person name="Sodergren E."/>
            <person name="Clifton S."/>
            <person name="Fulton L."/>
            <person name="Fulton B."/>
            <person name="Courtney L."/>
            <person name="Fronick C."/>
            <person name="Harrison M."/>
            <person name="Strong C."/>
            <person name="Farmer C."/>
            <person name="Delahaunty K."/>
            <person name="Markovic C."/>
            <person name="Hall O."/>
            <person name="Minx P."/>
            <person name="Tomlinson C."/>
            <person name="Mitreva M."/>
            <person name="Nelson J."/>
            <person name="Hou S."/>
            <person name="Wollam A."/>
            <person name="Pepin K.H."/>
            <person name="Johnson M."/>
            <person name="Bhonagiri V."/>
            <person name="Nash W.E."/>
            <person name="Warren W."/>
            <person name="Chinwalla A."/>
            <person name="Mardis E.R."/>
            <person name="Wilson R.K."/>
        </authorList>
    </citation>
    <scope>NUCLEOTIDE SEQUENCE [LARGE SCALE GENOMIC DNA]</scope>
    <source>
        <strain evidence="1 2">F0302</strain>
    </source>
</reference>
<dbReference type="HOGENOM" id="CLU_3274636_0_0_10"/>
<name>D1QUL7_9BACT</name>
<comment type="caution">
    <text evidence="1">The sequence shown here is derived from an EMBL/GenBank/DDBJ whole genome shotgun (WGS) entry which is preliminary data.</text>
</comment>
<evidence type="ECO:0000313" key="1">
    <source>
        <dbReference type="EMBL" id="EFB30962.1"/>
    </source>
</evidence>
<protein>
    <submittedName>
        <fullName evidence="1">Uncharacterized protein</fullName>
    </submittedName>
</protein>
<organism evidence="1 2">
    <name type="scientific">Segatella oris F0302</name>
    <dbReference type="NCBI Taxonomy" id="649760"/>
    <lineage>
        <taxon>Bacteria</taxon>
        <taxon>Pseudomonadati</taxon>
        <taxon>Bacteroidota</taxon>
        <taxon>Bacteroidia</taxon>
        <taxon>Bacteroidales</taxon>
        <taxon>Prevotellaceae</taxon>
        <taxon>Segatella</taxon>
    </lineage>
</organism>
<evidence type="ECO:0000313" key="2">
    <source>
        <dbReference type="Proteomes" id="UP000004079"/>
    </source>
</evidence>
<proteinExistence type="predicted"/>
<sequence length="41" mass="4769">MQITLLFESEDAVIPCKLQPDLMHIVRLFSVKLCCELYLKS</sequence>